<protein>
    <recommendedName>
        <fullName evidence="3">Cyanobacterial TRADD-N associated 2 transmembrane domain-containing protein</fullName>
    </recommendedName>
</protein>
<evidence type="ECO:0000256" key="2">
    <source>
        <dbReference type="SAM" id="Phobius"/>
    </source>
</evidence>
<dbReference type="EMBL" id="FOIE01000013">
    <property type="protein sequence ID" value="SET98232.1"/>
    <property type="molecule type" value="Genomic_DNA"/>
</dbReference>
<keyword evidence="5" id="KW-1185">Reference proteome</keyword>
<evidence type="ECO:0000313" key="5">
    <source>
        <dbReference type="Proteomes" id="UP000198507"/>
    </source>
</evidence>
<feature type="domain" description="Cyanobacterial TRADD-N associated 2 transmembrane" evidence="3">
    <location>
        <begin position="140"/>
        <end position="208"/>
    </location>
</feature>
<evidence type="ECO:0000313" key="4">
    <source>
        <dbReference type="EMBL" id="SET98232.1"/>
    </source>
</evidence>
<keyword evidence="2" id="KW-1133">Transmembrane helix</keyword>
<reference evidence="5" key="1">
    <citation type="submission" date="2016-10" db="EMBL/GenBank/DDBJ databases">
        <authorList>
            <person name="Varghese N."/>
            <person name="Submissions S."/>
        </authorList>
    </citation>
    <scope>NUCLEOTIDE SEQUENCE [LARGE SCALE GENOMIC DNA]</scope>
    <source>
        <strain evidence="5">DSM 44209</strain>
    </source>
</reference>
<feature type="transmembrane region" description="Helical" evidence="2">
    <location>
        <begin position="175"/>
        <end position="194"/>
    </location>
</feature>
<organism evidence="4 5">
    <name type="scientific">Geodermatophilus poikilotrophus</name>
    <dbReference type="NCBI Taxonomy" id="1333667"/>
    <lineage>
        <taxon>Bacteria</taxon>
        <taxon>Bacillati</taxon>
        <taxon>Actinomycetota</taxon>
        <taxon>Actinomycetes</taxon>
        <taxon>Geodermatophilales</taxon>
        <taxon>Geodermatophilaceae</taxon>
        <taxon>Geodermatophilus</taxon>
    </lineage>
</organism>
<feature type="region of interest" description="Disordered" evidence="1">
    <location>
        <begin position="1"/>
        <end position="22"/>
    </location>
</feature>
<dbReference type="InterPro" id="IPR048567">
    <property type="entry name" value="CyanoTRADDas_TM"/>
</dbReference>
<dbReference type="Proteomes" id="UP000198507">
    <property type="component" value="Unassembled WGS sequence"/>
</dbReference>
<name>A0A1I0IN19_9ACTN</name>
<evidence type="ECO:0000259" key="3">
    <source>
        <dbReference type="Pfam" id="PF20712"/>
    </source>
</evidence>
<evidence type="ECO:0000256" key="1">
    <source>
        <dbReference type="SAM" id="MobiDB-lite"/>
    </source>
</evidence>
<feature type="transmembrane region" description="Helical" evidence="2">
    <location>
        <begin position="46"/>
        <end position="69"/>
    </location>
</feature>
<feature type="transmembrane region" description="Helical" evidence="2">
    <location>
        <begin position="151"/>
        <end position="169"/>
    </location>
</feature>
<feature type="transmembrane region" description="Helical" evidence="2">
    <location>
        <begin position="75"/>
        <end position="99"/>
    </location>
</feature>
<accession>A0A1I0IN19</accession>
<proteinExistence type="predicted"/>
<keyword evidence="2" id="KW-0812">Transmembrane</keyword>
<dbReference type="Pfam" id="PF20712">
    <property type="entry name" value="CyanoTRADDas_TM"/>
    <property type="match status" value="1"/>
</dbReference>
<dbReference type="AlphaFoldDB" id="A0A1I0IN19"/>
<keyword evidence="2" id="KW-0472">Membrane</keyword>
<gene>
    <name evidence="4" type="ORF">SAMN04488546_4523</name>
</gene>
<sequence>MTSTRASDGTGRGPLESLPLPDFLRLLPPEPPRRSPASLRARARGAAWMASGAAAVIIGVVLVIGNVAFGISSTVAAWSLLGLTVLGLGSVVVGVYMFATANVSDVEHAAQSSAATAGSDGAGAEANRALMARYHTMAHTQASSSFRDSRIAMACGLGLLVIAGIYAVLSVEPTQTQIIIAALAALGSAFSAYLSATFIKTHNRAVAQVYYFFGQPLVEGYLLRAEEIAARLMSDTENAPLAKVVDAYLGQASAASALGPWAAGAEVGGQSWRWHRRATPTVDGGSTGEGTG</sequence>